<dbReference type="Proteomes" id="UP000472265">
    <property type="component" value="Chromosome 23"/>
</dbReference>
<dbReference type="Ensembl" id="ENSSAUT00010035249.1">
    <property type="protein sequence ID" value="ENSSAUP00010033450.1"/>
    <property type="gene ID" value="ENSSAUG00010014204.1"/>
</dbReference>
<reference evidence="2" key="3">
    <citation type="submission" date="2025-09" db="UniProtKB">
        <authorList>
            <consortium name="Ensembl"/>
        </authorList>
    </citation>
    <scope>IDENTIFICATION</scope>
</reference>
<dbReference type="OMA" id="FPSQWKH"/>
<evidence type="ECO:0000313" key="2">
    <source>
        <dbReference type="Ensembl" id="ENSSAUP00010033450.1"/>
    </source>
</evidence>
<dbReference type="InterPro" id="IPR043502">
    <property type="entry name" value="DNA/RNA_pol_sf"/>
</dbReference>
<dbReference type="InParanoid" id="A0A671W3N3"/>
<dbReference type="PANTHER" id="PTHR33332">
    <property type="entry name" value="REVERSE TRANSCRIPTASE DOMAIN-CONTAINING PROTEIN"/>
    <property type="match status" value="1"/>
</dbReference>
<dbReference type="GeneTree" id="ENSGT01120000271879"/>
<dbReference type="InterPro" id="IPR000477">
    <property type="entry name" value="RT_dom"/>
</dbReference>
<name>A0A671W3N3_SPAAU</name>
<dbReference type="PROSITE" id="PS50878">
    <property type="entry name" value="RT_POL"/>
    <property type="match status" value="1"/>
</dbReference>
<sequence length="483" mass="56806">MALVKDIIDSIARPLTHICNQSFQTGIFPNQMKIAKVIPIHKNGNKHQFSNYRPISLLPQFSKILEKLFIHRLDHFIETQNLLSEHQYGFRSNRSTTMAVMELTEKIASAIDKREYTVGVFMDLQKAFDTIDHNLLMTKLERYGIRGIAYTWLKNYLDNRKQYVQLNDEKSDLLRITCGVPQGSVLGPKLFIMYINDICNVSKLLHFVLFADDTNLLCSGKDLRHLLDTVERELGTIKRWFDINKLSLNLNKTKYIVFGDLKNLDQTHIRINNIEIQRVNINKFLGVSMDDKISWKPHINHIKSKISKSIAILNKTKYILNKYSLHLLYRTFVEPYITYCIEVWGHAYKTITKPISILQKRAIRIINRADYRDSTNVFINLQTLKFNDLVDYKTAQIMYKVNNNMLPDGVQRMFQIRTSRYELRGTYVYTKAKVRTNVKQRCISIKGVNQWNNLELEIKLCNTLNRFKKLFKNYIINKYKTEL</sequence>
<evidence type="ECO:0000259" key="1">
    <source>
        <dbReference type="PROSITE" id="PS50878"/>
    </source>
</evidence>
<organism evidence="2 3">
    <name type="scientific">Sparus aurata</name>
    <name type="common">Gilthead sea bream</name>
    <dbReference type="NCBI Taxonomy" id="8175"/>
    <lineage>
        <taxon>Eukaryota</taxon>
        <taxon>Metazoa</taxon>
        <taxon>Chordata</taxon>
        <taxon>Craniata</taxon>
        <taxon>Vertebrata</taxon>
        <taxon>Euteleostomi</taxon>
        <taxon>Actinopterygii</taxon>
        <taxon>Neopterygii</taxon>
        <taxon>Teleostei</taxon>
        <taxon>Neoteleostei</taxon>
        <taxon>Acanthomorphata</taxon>
        <taxon>Eupercaria</taxon>
        <taxon>Spariformes</taxon>
        <taxon>Sparidae</taxon>
        <taxon>Sparus</taxon>
    </lineage>
</organism>
<evidence type="ECO:0000313" key="3">
    <source>
        <dbReference type="Proteomes" id="UP000472265"/>
    </source>
</evidence>
<dbReference type="Pfam" id="PF00078">
    <property type="entry name" value="RVT_1"/>
    <property type="match status" value="1"/>
</dbReference>
<protein>
    <recommendedName>
        <fullName evidence="1">Reverse transcriptase domain-containing protein</fullName>
    </recommendedName>
</protein>
<feature type="domain" description="Reverse transcriptase" evidence="1">
    <location>
        <begin position="21"/>
        <end position="289"/>
    </location>
</feature>
<dbReference type="AlphaFoldDB" id="A0A671W3N3"/>
<reference evidence="2" key="1">
    <citation type="submission" date="2021-04" db="EMBL/GenBank/DDBJ databases">
        <authorList>
            <consortium name="Wellcome Sanger Institute Data Sharing"/>
        </authorList>
    </citation>
    <scope>NUCLEOTIDE SEQUENCE [LARGE SCALE GENOMIC DNA]</scope>
</reference>
<reference evidence="2" key="2">
    <citation type="submission" date="2025-08" db="UniProtKB">
        <authorList>
            <consortium name="Ensembl"/>
        </authorList>
    </citation>
    <scope>IDENTIFICATION</scope>
</reference>
<keyword evidence="3" id="KW-1185">Reference proteome</keyword>
<dbReference type="CDD" id="cd01650">
    <property type="entry name" value="RT_nLTR_like"/>
    <property type="match status" value="1"/>
</dbReference>
<accession>A0A671W3N3</accession>
<proteinExistence type="predicted"/>
<dbReference type="SUPFAM" id="SSF56672">
    <property type="entry name" value="DNA/RNA polymerases"/>
    <property type="match status" value="1"/>
</dbReference>